<organism evidence="1 2">
    <name type="scientific">Candidatus Caccalectryoclostridium excrementigallinarum</name>
    <dbReference type="NCBI Taxonomy" id="2840710"/>
    <lineage>
        <taxon>Bacteria</taxon>
        <taxon>Bacillati</taxon>
        <taxon>Bacillota</taxon>
        <taxon>Clostridia</taxon>
        <taxon>Christensenellales</taxon>
        <taxon>Christensenellaceae</taxon>
        <taxon>Christensenellaceae incertae sedis</taxon>
        <taxon>Candidatus Caccalectryoclostridium</taxon>
    </lineage>
</organism>
<comment type="caution">
    <text evidence="1">The sequence shown here is derived from an EMBL/GenBank/DDBJ whole genome shotgun (WGS) entry which is preliminary data.</text>
</comment>
<name>A0A9D1MN79_9FIRM</name>
<proteinExistence type="predicted"/>
<reference evidence="1" key="1">
    <citation type="submission" date="2020-10" db="EMBL/GenBank/DDBJ databases">
        <authorList>
            <person name="Gilroy R."/>
        </authorList>
    </citation>
    <scope>NUCLEOTIDE SEQUENCE</scope>
    <source>
        <strain evidence="1">9366</strain>
    </source>
</reference>
<dbReference type="EMBL" id="DVNJ01000032">
    <property type="protein sequence ID" value="HIU63369.1"/>
    <property type="molecule type" value="Genomic_DNA"/>
</dbReference>
<dbReference type="AlphaFoldDB" id="A0A9D1MN79"/>
<sequence>MTRLGVVGIVIERPCKEVAGRVQALLSDFSDIITGRMGVPDKESGVNAIAVIVKGSVERISALSGKLGKLEGVCIKTALTSAELPE</sequence>
<dbReference type="InterPro" id="IPR023860">
    <property type="entry name" value="FeFe-hyd_TM1266"/>
</dbReference>
<dbReference type="Gene3D" id="3.30.70.1150">
    <property type="entry name" value="ACT-like. Chain A, domain 2"/>
    <property type="match status" value="1"/>
</dbReference>
<reference evidence="1" key="2">
    <citation type="journal article" date="2021" name="PeerJ">
        <title>Extensive microbial diversity within the chicken gut microbiome revealed by metagenomics and culture.</title>
        <authorList>
            <person name="Gilroy R."/>
            <person name="Ravi A."/>
            <person name="Getino M."/>
            <person name="Pursley I."/>
            <person name="Horton D.L."/>
            <person name="Alikhan N.F."/>
            <person name="Baker D."/>
            <person name="Gharbi K."/>
            <person name="Hall N."/>
            <person name="Watson M."/>
            <person name="Adriaenssens E.M."/>
            <person name="Foster-Nyarko E."/>
            <person name="Jarju S."/>
            <person name="Secka A."/>
            <person name="Antonio M."/>
            <person name="Oren A."/>
            <person name="Chaudhuri R.R."/>
            <person name="La Ragione R."/>
            <person name="Hildebrand F."/>
            <person name="Pallen M.J."/>
        </authorList>
    </citation>
    <scope>NUCLEOTIDE SEQUENCE</scope>
    <source>
        <strain evidence="1">9366</strain>
    </source>
</reference>
<dbReference type="NCBIfam" id="TIGR03959">
    <property type="entry name" value="hyd_TM1266"/>
    <property type="match status" value="1"/>
</dbReference>
<protein>
    <submittedName>
        <fullName evidence="1">CopG family transcriptional regulator</fullName>
    </submittedName>
</protein>
<dbReference type="SUPFAM" id="SSF55021">
    <property type="entry name" value="ACT-like"/>
    <property type="match status" value="1"/>
</dbReference>
<dbReference type="InterPro" id="IPR027271">
    <property type="entry name" value="Acetolactate_synth/TF_NikR_C"/>
</dbReference>
<accession>A0A9D1MN79</accession>
<dbReference type="InterPro" id="IPR045865">
    <property type="entry name" value="ACT-like_dom_sf"/>
</dbReference>
<dbReference type="Proteomes" id="UP000824145">
    <property type="component" value="Unassembled WGS sequence"/>
</dbReference>
<evidence type="ECO:0000313" key="2">
    <source>
        <dbReference type="Proteomes" id="UP000824145"/>
    </source>
</evidence>
<gene>
    <name evidence="1" type="ORF">IAB07_06350</name>
</gene>
<evidence type="ECO:0000313" key="1">
    <source>
        <dbReference type="EMBL" id="HIU63369.1"/>
    </source>
</evidence>
<dbReference type="Pfam" id="PF21699">
    <property type="entry name" value="TM1266-like"/>
    <property type="match status" value="1"/>
</dbReference>